<evidence type="ECO:0000256" key="1">
    <source>
        <dbReference type="ARBA" id="ARBA00001968"/>
    </source>
</evidence>
<keyword evidence="5" id="KW-0479">Metal-binding</keyword>
<dbReference type="STRING" id="337451.A0A3S3M4J4"/>
<dbReference type="Pfam" id="PF26138">
    <property type="entry name" value="DUF8040"/>
    <property type="match status" value="1"/>
</dbReference>
<dbReference type="OrthoDB" id="1681765at2759"/>
<evidence type="ECO:0000256" key="2">
    <source>
        <dbReference type="ARBA" id="ARBA00004123"/>
    </source>
</evidence>
<evidence type="ECO:0000259" key="9">
    <source>
        <dbReference type="Pfam" id="PF26138"/>
    </source>
</evidence>
<evidence type="ECO:0000313" key="10">
    <source>
        <dbReference type="EMBL" id="RWR73126.1"/>
    </source>
</evidence>
<evidence type="ECO:0000256" key="3">
    <source>
        <dbReference type="ARBA" id="ARBA00006958"/>
    </source>
</evidence>
<evidence type="ECO:0000259" key="8">
    <source>
        <dbReference type="Pfam" id="PF13359"/>
    </source>
</evidence>
<comment type="subcellular location">
    <subcellularLocation>
        <location evidence="2">Nucleus</location>
    </subcellularLocation>
</comment>
<dbReference type="PANTHER" id="PTHR22930">
    <property type="match status" value="1"/>
</dbReference>
<dbReference type="PANTHER" id="PTHR22930:SF259">
    <property type="entry name" value="OS08G0106900 PROTEIN"/>
    <property type="match status" value="1"/>
</dbReference>
<comment type="similarity">
    <text evidence="3">Belongs to the HARBI1 family.</text>
</comment>
<keyword evidence="7" id="KW-0539">Nucleus</keyword>
<feature type="domain" description="DUF8040" evidence="9">
    <location>
        <begin position="19"/>
        <end position="113"/>
    </location>
</feature>
<accession>A0A3S3M4J4</accession>
<dbReference type="InterPro" id="IPR058353">
    <property type="entry name" value="DUF8040"/>
</dbReference>
<evidence type="ECO:0000256" key="5">
    <source>
        <dbReference type="ARBA" id="ARBA00022723"/>
    </source>
</evidence>
<organism evidence="10 11">
    <name type="scientific">Cinnamomum micranthum f. kanehirae</name>
    <dbReference type="NCBI Taxonomy" id="337451"/>
    <lineage>
        <taxon>Eukaryota</taxon>
        <taxon>Viridiplantae</taxon>
        <taxon>Streptophyta</taxon>
        <taxon>Embryophyta</taxon>
        <taxon>Tracheophyta</taxon>
        <taxon>Spermatophyta</taxon>
        <taxon>Magnoliopsida</taxon>
        <taxon>Magnoliidae</taxon>
        <taxon>Laurales</taxon>
        <taxon>Lauraceae</taxon>
        <taxon>Cinnamomum</taxon>
    </lineage>
</organism>
<dbReference type="InterPro" id="IPR027806">
    <property type="entry name" value="HARBI1_dom"/>
</dbReference>
<keyword evidence="6" id="KW-0378">Hydrolase</keyword>
<dbReference type="Pfam" id="PF13359">
    <property type="entry name" value="DDE_Tnp_4"/>
    <property type="match status" value="1"/>
</dbReference>
<evidence type="ECO:0000256" key="7">
    <source>
        <dbReference type="ARBA" id="ARBA00023242"/>
    </source>
</evidence>
<dbReference type="GO" id="GO:0016787">
    <property type="term" value="F:hydrolase activity"/>
    <property type="evidence" value="ECO:0007669"/>
    <property type="project" value="UniProtKB-KW"/>
</dbReference>
<evidence type="ECO:0000256" key="4">
    <source>
        <dbReference type="ARBA" id="ARBA00022722"/>
    </source>
</evidence>
<dbReference type="AlphaFoldDB" id="A0A3S3M4J4"/>
<comment type="cofactor">
    <cofactor evidence="1">
        <name>a divalent metal cation</name>
        <dbReference type="ChEBI" id="CHEBI:60240"/>
    </cofactor>
</comment>
<protein>
    <submittedName>
        <fullName evidence="10">Putative nuclease HARBI1</fullName>
    </submittedName>
</protein>
<proteinExistence type="inferred from homology"/>
<sequence length="305" mass="35770">MLVDHHCKQKRVKRRRVHNSSLTGHDFTQYLINGHERLTYDLLRMRTDVFLELCDLLKREGLLRATKNVTVEEQVAIFLNTVGHSERNRVMQIQFQHSGQTISKYFNAVLEALLYICPDYVKVPEPETPTPAHIASNRIFYPFFKYFLVDAGYAHKRGFIGPYRGTRYHLKEYGPQALAPRTSTELFNLRHSKLRNVVERTFGLWKERFPILTHIPRNYPVKTQAKIVNACAVIHNFIMMRNPNNDELCQRHYHEVINIDQEDNEDDAVEDESDSQYAYRLRDIIASDMWNASANRRASAAQMMQ</sequence>
<gene>
    <name evidence="10" type="ORF">CKAN_00137900</name>
</gene>
<dbReference type="GO" id="GO:0005634">
    <property type="term" value="C:nucleus"/>
    <property type="evidence" value="ECO:0007669"/>
    <property type="project" value="UniProtKB-SubCell"/>
</dbReference>
<feature type="domain" description="DDE Tnp4" evidence="8">
    <location>
        <begin position="145"/>
        <end position="236"/>
    </location>
</feature>
<dbReference type="GO" id="GO:0004518">
    <property type="term" value="F:nuclease activity"/>
    <property type="evidence" value="ECO:0007669"/>
    <property type="project" value="UniProtKB-KW"/>
</dbReference>
<dbReference type="GO" id="GO:0046872">
    <property type="term" value="F:metal ion binding"/>
    <property type="evidence" value="ECO:0007669"/>
    <property type="project" value="UniProtKB-KW"/>
</dbReference>
<keyword evidence="4" id="KW-0540">Nuclease</keyword>
<dbReference type="Proteomes" id="UP000283530">
    <property type="component" value="Unassembled WGS sequence"/>
</dbReference>
<name>A0A3S3M4J4_9MAGN</name>
<evidence type="ECO:0000313" key="11">
    <source>
        <dbReference type="Proteomes" id="UP000283530"/>
    </source>
</evidence>
<dbReference type="EMBL" id="QPKB01000001">
    <property type="protein sequence ID" value="RWR73126.1"/>
    <property type="molecule type" value="Genomic_DNA"/>
</dbReference>
<evidence type="ECO:0000256" key="6">
    <source>
        <dbReference type="ARBA" id="ARBA00022801"/>
    </source>
</evidence>
<dbReference type="InterPro" id="IPR045249">
    <property type="entry name" value="HARBI1-like"/>
</dbReference>
<keyword evidence="11" id="KW-1185">Reference proteome</keyword>
<comment type="caution">
    <text evidence="10">The sequence shown here is derived from an EMBL/GenBank/DDBJ whole genome shotgun (WGS) entry which is preliminary data.</text>
</comment>
<reference evidence="10 11" key="1">
    <citation type="journal article" date="2019" name="Nat. Plants">
        <title>Stout camphor tree genome fills gaps in understanding of flowering plant genome evolution.</title>
        <authorList>
            <person name="Chaw S.M."/>
            <person name="Liu Y.C."/>
            <person name="Wu Y.W."/>
            <person name="Wang H.Y."/>
            <person name="Lin C.I."/>
            <person name="Wu C.S."/>
            <person name="Ke H.M."/>
            <person name="Chang L.Y."/>
            <person name="Hsu C.Y."/>
            <person name="Yang H.T."/>
            <person name="Sudianto E."/>
            <person name="Hsu M.H."/>
            <person name="Wu K.P."/>
            <person name="Wang L.N."/>
            <person name="Leebens-Mack J.H."/>
            <person name="Tsai I.J."/>
        </authorList>
    </citation>
    <scope>NUCLEOTIDE SEQUENCE [LARGE SCALE GENOMIC DNA]</scope>
    <source>
        <strain evidence="11">cv. Chaw 1501</strain>
        <tissue evidence="10">Young leaves</tissue>
    </source>
</reference>